<keyword evidence="2" id="KW-1185">Reference proteome</keyword>
<dbReference type="PANTHER" id="PTHR23275:SF100">
    <property type="entry name" value="EGF-LIKE DOMAIN-CONTAINING PROTEIN"/>
    <property type="match status" value="1"/>
</dbReference>
<dbReference type="InterPro" id="IPR052798">
    <property type="entry name" value="Giardia_VSA"/>
</dbReference>
<protein>
    <submittedName>
        <fullName evidence="1">High cysteine membrane protein</fullName>
    </submittedName>
</protein>
<dbReference type="InterPro" id="IPR009030">
    <property type="entry name" value="Growth_fac_rcpt_cys_sf"/>
</dbReference>
<dbReference type="HOGENOM" id="CLU_287643_0_0_1"/>
<dbReference type="GeneID" id="5698232"/>
<reference evidence="1 2" key="1">
    <citation type="journal article" date="2007" name="Science">
        <title>Genomic minimalism in the early diverging intestinal parasite Giardia lamblia.</title>
        <authorList>
            <person name="Morrison H.G."/>
            <person name="McArthur A.G."/>
            <person name="Gillin F.D."/>
            <person name="Aley S.B."/>
            <person name="Adam R.D."/>
            <person name="Olsen G.J."/>
            <person name="Best A.A."/>
            <person name="Cande W.Z."/>
            <person name="Chen F."/>
            <person name="Cipriano M.J."/>
            <person name="Davids B.J."/>
            <person name="Dawson S.C."/>
            <person name="Elmendorf H.G."/>
            <person name="Hehl A.B."/>
            <person name="Holder M.E."/>
            <person name="Huse S.M."/>
            <person name="Kim U.U."/>
            <person name="Lasek-Nesselquist E."/>
            <person name="Manning G."/>
            <person name="Nigam A."/>
            <person name="Nixon J.E."/>
            <person name="Palm D."/>
            <person name="Passamaneck N.E."/>
            <person name="Prabhu A."/>
            <person name="Reich C.I."/>
            <person name="Reiner D.S."/>
            <person name="Samuelson J."/>
            <person name="Svard S.G."/>
            <person name="Sogin M.L."/>
        </authorList>
    </citation>
    <scope>NUCLEOTIDE SEQUENCE [LARGE SCALE GENOMIC DNA]</scope>
    <source>
        <strain evidence="1 2">WB C6</strain>
    </source>
</reference>
<gene>
    <name evidence="1" type="ORF">GL50803_00104087</name>
</gene>
<proteinExistence type="predicted"/>
<dbReference type="EMBL" id="AACB03000002">
    <property type="protein sequence ID" value="KAE8304407.1"/>
    <property type="molecule type" value="Genomic_DNA"/>
</dbReference>
<dbReference type="VEuPathDB" id="GiardiaDB:GL50803_104087"/>
<dbReference type="KEGG" id="gla:GL50803_00104087"/>
<dbReference type="Proteomes" id="UP000001548">
    <property type="component" value="Unassembled WGS sequence"/>
</dbReference>
<dbReference type="Gene3D" id="2.160.20.110">
    <property type="match status" value="1"/>
</dbReference>
<dbReference type="RefSeq" id="XP_001705350.1">
    <property type="nucleotide sequence ID" value="XM_001705298.1"/>
</dbReference>
<organism evidence="1 2">
    <name type="scientific">Giardia intestinalis (strain ATCC 50803 / WB clone C6)</name>
    <name type="common">Giardia lamblia</name>
    <dbReference type="NCBI Taxonomy" id="184922"/>
    <lineage>
        <taxon>Eukaryota</taxon>
        <taxon>Metamonada</taxon>
        <taxon>Diplomonadida</taxon>
        <taxon>Hexamitidae</taxon>
        <taxon>Giardiinae</taxon>
        <taxon>Giardia</taxon>
    </lineage>
</organism>
<name>A8BRA3_GIAIC</name>
<evidence type="ECO:0000313" key="1">
    <source>
        <dbReference type="EMBL" id="KAE8304407.1"/>
    </source>
</evidence>
<dbReference type="InterPro" id="IPR006212">
    <property type="entry name" value="Furin_repeat"/>
</dbReference>
<dbReference type="PANTHER" id="PTHR23275">
    <property type="entry name" value="CABRIOLET.-RELATED"/>
    <property type="match status" value="1"/>
</dbReference>
<dbReference type="SUPFAM" id="SSF57184">
    <property type="entry name" value="Growth factor receptor domain"/>
    <property type="match status" value="2"/>
</dbReference>
<sequence>MTITFLLILLAAVLGEQVSCNVFYDINDVESMEMMRYCPNSAFKLKQDIVMKEDFIPINTFYGVLDGENHAISNITISSGGYTLGFFRTFNGIVRNIVLDIHIKSIKADSVFIGGFAGYMVPKMIQNVNVTSRVTGGTEYCRDCSRKAIGGFCGATLSFPSDITINSTIQVTLMSAYVGGLAGIVGIAENGFPVTNLTSSTMNLTSNTNIRCLQSSCYAGALFGMTYQSVANSTISGQIQISGMNDKPTIAGGVVGLLLASLVDVRGKLDQLQVITSGSANTNYVGGLVGTGNATTFLSNRIDSCNITISDFTADYTIDYVGGILASSTNLQVTRTIINITNLHSCLHTGGIAGLAVLSEFRQCMVAVETHDRSACRVPLPANVAQCNGIFFGGAVAMGTGDIFVHQSLINFTTIIGIYMDNFVFGGLLGEGSKFLINSTAAAYAYINFTASEEITSTLTLGGLVGGVLLKDDYISTIYSSYAVYGIANATLSCLPYNNSAIVGGLVGYILQRYQTLMNNLTVRSSYTTMNASFYSGETCLASSTFLYGGLFGLSYADIYFYNSYIQAIVSLQMVGFKDFSPSGVNAYGIGALLGKSLLSHTSIKGVLINLTAQIITSKVSGTLSVSLYAGTSEINNCLLCDLIYIVQNKYILSNEFTISQAMSIEKFTYAFQFTETSEWFFDSKKPVLRTLPNYELSPMSVSTRNPSVQWAGKMIVNDKISKIGWDCNYTFNYTPSTQSPPLLPFQYITTPCNVPNCRHCKKDDPDTCISCVTSHYVLSGTTICSKCQSECAMCGSILPFPLPESPAVCVTCPLGFLVASEVLANAGDILCMICPTCNVPHCLRCSCDDPWKCIKCAMGYYHNPEGYCTPCPLYCPLCTNSAGCLLCKNYDNLPVIGLCVYNVYNEGTANSCAVSIRSDPTLCIACEVYSTGEVYHPNEEWVCKKIENNCQVVGCFSCVLNSETACKVCQGGYVFNPSTKGCDRCEAGCKRCLSPFHCLECLTDFTLINNTCFTTDKCDHPTCSLCDVYNPLYCLKCNAPYVINRGYGLCIYPELAPINNRTVIISVTVVCCVIVLIVAIIVPIILNRNKKNKMLRKQLDDIEQLLSSNK</sequence>
<comment type="caution">
    <text evidence="1">The sequence shown here is derived from an EMBL/GenBank/DDBJ whole genome shotgun (WGS) entry which is preliminary data.</text>
</comment>
<dbReference type="AlphaFoldDB" id="A8BRA3"/>
<accession>A8BRA3</accession>
<dbReference type="SMART" id="SM00261">
    <property type="entry name" value="FU"/>
    <property type="match status" value="3"/>
</dbReference>
<dbReference type="OMA" id="RCEAGCK"/>
<evidence type="ECO:0000313" key="2">
    <source>
        <dbReference type="Proteomes" id="UP000001548"/>
    </source>
</evidence>